<protein>
    <recommendedName>
        <fullName evidence="4">DUF2059 domain-containing protein</fullName>
    </recommendedName>
</protein>
<dbReference type="EMBL" id="CP071060">
    <property type="protein sequence ID" value="QSI76638.1"/>
    <property type="molecule type" value="Genomic_DNA"/>
</dbReference>
<reference evidence="2 3" key="1">
    <citation type="submission" date="2021-02" db="EMBL/GenBank/DDBJ databases">
        <title>Niveibacterium changnyeongensis HC41.</title>
        <authorList>
            <person name="Kang M."/>
        </authorList>
    </citation>
    <scope>NUCLEOTIDE SEQUENCE [LARGE SCALE GENOMIC DNA]</scope>
    <source>
        <strain evidence="2 3">HC41</strain>
    </source>
</reference>
<evidence type="ECO:0008006" key="4">
    <source>
        <dbReference type="Google" id="ProtNLM"/>
    </source>
</evidence>
<gene>
    <name evidence="2" type="ORF">JY500_19605</name>
</gene>
<sequence length="184" mass="19336">MQAMKALGLALGILCMSTSSHAGTGALNPFVTFNSELMAAGVNAALYATLKKGESPQTVACAVPLTPNVLYPHVLKAITAGIPADDLAELNKFFATPTGELFAKMLITYGYHKYGLPSPYGEPVQNDEQIAETKQFQAKYMDAMKRAMSVSSAVSTTDAVADVKKTFDSCKASTTTAASTTGSH</sequence>
<evidence type="ECO:0000256" key="1">
    <source>
        <dbReference type="SAM" id="SignalP"/>
    </source>
</evidence>
<evidence type="ECO:0000313" key="3">
    <source>
        <dbReference type="Proteomes" id="UP000663570"/>
    </source>
</evidence>
<feature type="chain" id="PRO_5046444721" description="DUF2059 domain-containing protein" evidence="1">
    <location>
        <begin position="23"/>
        <end position="184"/>
    </location>
</feature>
<keyword evidence="3" id="KW-1185">Reference proteome</keyword>
<feature type="signal peptide" evidence="1">
    <location>
        <begin position="1"/>
        <end position="22"/>
    </location>
</feature>
<organism evidence="2 3">
    <name type="scientific">Niveibacterium microcysteis</name>
    <dbReference type="NCBI Taxonomy" id="2811415"/>
    <lineage>
        <taxon>Bacteria</taxon>
        <taxon>Pseudomonadati</taxon>
        <taxon>Pseudomonadota</taxon>
        <taxon>Betaproteobacteria</taxon>
        <taxon>Rhodocyclales</taxon>
        <taxon>Rhodocyclaceae</taxon>
        <taxon>Niveibacterium</taxon>
    </lineage>
</organism>
<name>A0ABX7M663_9RHOO</name>
<evidence type="ECO:0000313" key="2">
    <source>
        <dbReference type="EMBL" id="QSI76638.1"/>
    </source>
</evidence>
<accession>A0ABX7M663</accession>
<keyword evidence="1" id="KW-0732">Signal</keyword>
<dbReference type="Proteomes" id="UP000663570">
    <property type="component" value="Chromosome"/>
</dbReference>
<proteinExistence type="predicted"/>
<dbReference type="RefSeq" id="WP_206254280.1">
    <property type="nucleotide sequence ID" value="NZ_CP071060.1"/>
</dbReference>